<evidence type="ECO:0000256" key="3">
    <source>
        <dbReference type="ARBA" id="ARBA00022900"/>
    </source>
</evidence>
<dbReference type="Proteomes" id="UP000604825">
    <property type="component" value="Unassembled WGS sequence"/>
</dbReference>
<keyword evidence="2" id="KW-0646">Protease inhibitor</keyword>
<dbReference type="OrthoDB" id="10013825at2759"/>
<keyword evidence="3" id="KW-0722">Serine protease inhibitor</keyword>
<evidence type="ECO:0000313" key="4">
    <source>
        <dbReference type="EMBL" id="CAD6247735.1"/>
    </source>
</evidence>
<dbReference type="GO" id="GO:0009611">
    <property type="term" value="P:response to wounding"/>
    <property type="evidence" value="ECO:0007669"/>
    <property type="project" value="InterPro"/>
</dbReference>
<dbReference type="Gene3D" id="3.30.10.10">
    <property type="entry name" value="Trypsin Inhibitor V, subunit A"/>
    <property type="match status" value="1"/>
</dbReference>
<gene>
    <name evidence="4" type="ORF">NCGR_LOCUS31915</name>
</gene>
<dbReference type="PANTHER" id="PTHR33091:SF53">
    <property type="entry name" value="OS08G0441300 PROTEIN"/>
    <property type="match status" value="1"/>
</dbReference>
<dbReference type="InterPro" id="IPR036354">
    <property type="entry name" value="Prot_inh_pot1_sf"/>
</dbReference>
<evidence type="ECO:0000313" key="5">
    <source>
        <dbReference type="Proteomes" id="UP000604825"/>
    </source>
</evidence>
<reference evidence="4" key="1">
    <citation type="submission" date="2020-10" db="EMBL/GenBank/DDBJ databases">
        <authorList>
            <person name="Han B."/>
            <person name="Lu T."/>
            <person name="Zhao Q."/>
            <person name="Huang X."/>
            <person name="Zhao Y."/>
        </authorList>
    </citation>
    <scope>NUCLEOTIDE SEQUENCE</scope>
</reference>
<sequence length="88" mass="9381">MSVPIPGKSSWPELLGVNATLAATAIAHDRPDVAVEVLPPGSQVVPDFNPKRVRVFVDNNNLVSQVPVIGYGSRPLASQALHPPSSWF</sequence>
<proteinExistence type="inferred from homology"/>
<evidence type="ECO:0000256" key="2">
    <source>
        <dbReference type="ARBA" id="ARBA00022690"/>
    </source>
</evidence>
<dbReference type="EMBL" id="CAJGYO010000007">
    <property type="protein sequence ID" value="CAD6247735.1"/>
    <property type="molecule type" value="Genomic_DNA"/>
</dbReference>
<dbReference type="PRINTS" id="PR00292">
    <property type="entry name" value="POTATOINHBTR"/>
</dbReference>
<dbReference type="PANTHER" id="PTHR33091">
    <property type="entry name" value="PROTEIN, PUTATIVE, EXPRESSED-RELATED"/>
    <property type="match status" value="1"/>
</dbReference>
<dbReference type="SUPFAM" id="SSF54654">
    <property type="entry name" value="CI-2 family of serine protease inhibitors"/>
    <property type="match status" value="1"/>
</dbReference>
<keyword evidence="5" id="KW-1185">Reference proteome</keyword>
<comment type="caution">
    <text evidence="4">The sequence shown here is derived from an EMBL/GenBank/DDBJ whole genome shotgun (WGS) entry which is preliminary data.</text>
</comment>
<evidence type="ECO:0000256" key="1">
    <source>
        <dbReference type="ARBA" id="ARBA00008210"/>
    </source>
</evidence>
<name>A0A811PWR3_9POAL</name>
<dbReference type="GO" id="GO:0004867">
    <property type="term" value="F:serine-type endopeptidase inhibitor activity"/>
    <property type="evidence" value="ECO:0007669"/>
    <property type="project" value="UniProtKB-KW"/>
</dbReference>
<dbReference type="InterPro" id="IPR000864">
    <property type="entry name" value="Prot_inh_pot1"/>
</dbReference>
<dbReference type="PROSITE" id="PS00285">
    <property type="entry name" value="POTATO_INHIBITOR"/>
    <property type="match status" value="1"/>
</dbReference>
<comment type="similarity">
    <text evidence="1">Belongs to the protease inhibitor I13 (potato type I serine protease inhibitor) family.</text>
</comment>
<dbReference type="AlphaFoldDB" id="A0A811PWR3"/>
<dbReference type="Pfam" id="PF00280">
    <property type="entry name" value="potato_inhibit"/>
    <property type="match status" value="1"/>
</dbReference>
<accession>A0A811PWR3</accession>
<organism evidence="4 5">
    <name type="scientific">Miscanthus lutarioriparius</name>
    <dbReference type="NCBI Taxonomy" id="422564"/>
    <lineage>
        <taxon>Eukaryota</taxon>
        <taxon>Viridiplantae</taxon>
        <taxon>Streptophyta</taxon>
        <taxon>Embryophyta</taxon>
        <taxon>Tracheophyta</taxon>
        <taxon>Spermatophyta</taxon>
        <taxon>Magnoliopsida</taxon>
        <taxon>Liliopsida</taxon>
        <taxon>Poales</taxon>
        <taxon>Poaceae</taxon>
        <taxon>PACMAD clade</taxon>
        <taxon>Panicoideae</taxon>
        <taxon>Andropogonodae</taxon>
        <taxon>Andropogoneae</taxon>
        <taxon>Saccharinae</taxon>
        <taxon>Miscanthus</taxon>
    </lineage>
</organism>
<protein>
    <submittedName>
        <fullName evidence="4">Uncharacterized protein</fullName>
    </submittedName>
</protein>